<accession>A0A240UJ67</accession>
<evidence type="ECO:0000313" key="1">
    <source>
        <dbReference type="EMBL" id="ART61544.1"/>
    </source>
</evidence>
<dbReference type="EMBL" id="CP021369">
    <property type="protein sequence ID" value="ART61544.1"/>
    <property type="molecule type" value="Genomic_DNA"/>
</dbReference>
<dbReference type="KEGG" id="acip:CBP36_21110"/>
<dbReference type="Proteomes" id="UP000194440">
    <property type="component" value="Plasmid pACP4.3"/>
</dbReference>
<organism evidence="1 2">
    <name type="scientific">Acidovorax carolinensis</name>
    <dbReference type="NCBI Taxonomy" id="553814"/>
    <lineage>
        <taxon>Bacteria</taxon>
        <taxon>Pseudomonadati</taxon>
        <taxon>Pseudomonadota</taxon>
        <taxon>Betaproteobacteria</taxon>
        <taxon>Burkholderiales</taxon>
        <taxon>Comamonadaceae</taxon>
        <taxon>Acidovorax</taxon>
    </lineage>
</organism>
<dbReference type="AlphaFoldDB" id="A0A240UJ67"/>
<name>A0A240UJ67_9BURK</name>
<proteinExistence type="predicted"/>
<keyword evidence="1" id="KW-0614">Plasmid</keyword>
<sequence length="60" mass="6521">MLNTSELETLEFYRAQGRKYGVAVSIINQADPKAVAAAKSRQEADHIMKSANSLISVAVQ</sequence>
<keyword evidence="2" id="KW-1185">Reference proteome</keyword>
<geneLocation type="plasmid" evidence="1 2">
    <name>pACP4.3</name>
</geneLocation>
<reference evidence="1" key="1">
    <citation type="submission" date="2017-05" db="EMBL/GenBank/DDBJ databases">
        <title>Polyphasic characterization of four soil-derived phenanthrene-degrading Acidovorax strains and proposal of Acidovorax phenanthrenivorans sp. nov.</title>
        <authorList>
            <person name="Singleton D."/>
            <person name="Lee J."/>
            <person name="Dickey A.N."/>
            <person name="Stroud A."/>
            <person name="Scholl E.H."/>
            <person name="Wright F.A."/>
            <person name="Aitken M.D."/>
        </authorList>
    </citation>
    <scope>NUCLEOTIDE SEQUENCE</scope>
    <source>
        <strain evidence="1">P4</strain>
        <plasmid evidence="1">pACP4.3</plasmid>
    </source>
</reference>
<dbReference type="OrthoDB" id="6607065at2"/>
<gene>
    <name evidence="1" type="ORF">CBP36_21110</name>
</gene>
<evidence type="ECO:0000313" key="2">
    <source>
        <dbReference type="Proteomes" id="UP000194440"/>
    </source>
</evidence>
<protein>
    <submittedName>
        <fullName evidence="1">Uncharacterized protein</fullName>
    </submittedName>
</protein>